<keyword evidence="4" id="KW-1185">Reference proteome</keyword>
<feature type="domain" description="Histidine kinase/HSP90-like ATPase" evidence="2">
    <location>
        <begin position="25"/>
        <end position="137"/>
    </location>
</feature>
<evidence type="ECO:0000256" key="1">
    <source>
        <dbReference type="ARBA" id="ARBA00022527"/>
    </source>
</evidence>
<accession>A0A316FH28</accession>
<gene>
    <name evidence="3" type="ORF">BC793_106281</name>
</gene>
<dbReference type="PANTHER" id="PTHR35526">
    <property type="entry name" value="ANTI-SIGMA-F FACTOR RSBW-RELATED"/>
    <property type="match status" value="1"/>
</dbReference>
<dbReference type="AlphaFoldDB" id="A0A316FH28"/>
<dbReference type="InterPro" id="IPR050267">
    <property type="entry name" value="Anti-sigma-factor_SerPK"/>
</dbReference>
<proteinExistence type="predicted"/>
<sequence length="140" mass="14994">MTMSGWGMRRPPGSDDEIGRWRLDDAAQLRCLRAGLTEALTAPARRADPPDLTERLLIVATELAGNALRHSGPPVVVVLRTDGHVIVDVADDAGHRVPAVDRQRAPGAGGLGLRLAAEMAEEVGWYPEGSGKHVWASFTI</sequence>
<dbReference type="CDD" id="cd16936">
    <property type="entry name" value="HATPase_RsbW-like"/>
    <property type="match status" value="1"/>
</dbReference>
<dbReference type="EMBL" id="QGGR01000006">
    <property type="protein sequence ID" value="PWK48251.1"/>
    <property type="molecule type" value="Genomic_DNA"/>
</dbReference>
<protein>
    <recommendedName>
        <fullName evidence="2">Histidine kinase/HSP90-like ATPase domain-containing protein</fullName>
    </recommendedName>
</protein>
<evidence type="ECO:0000259" key="2">
    <source>
        <dbReference type="Pfam" id="PF13581"/>
    </source>
</evidence>
<dbReference type="SUPFAM" id="SSF55874">
    <property type="entry name" value="ATPase domain of HSP90 chaperone/DNA topoisomerase II/histidine kinase"/>
    <property type="match status" value="1"/>
</dbReference>
<dbReference type="Gene3D" id="3.30.565.10">
    <property type="entry name" value="Histidine kinase-like ATPase, C-terminal domain"/>
    <property type="match status" value="1"/>
</dbReference>
<dbReference type="InterPro" id="IPR003594">
    <property type="entry name" value="HATPase_dom"/>
</dbReference>
<dbReference type="Proteomes" id="UP000245697">
    <property type="component" value="Unassembled WGS sequence"/>
</dbReference>
<keyword evidence="1" id="KW-0808">Transferase</keyword>
<comment type="caution">
    <text evidence="3">The sequence shown here is derived from an EMBL/GenBank/DDBJ whole genome shotgun (WGS) entry which is preliminary data.</text>
</comment>
<keyword evidence="1" id="KW-0723">Serine/threonine-protein kinase</keyword>
<evidence type="ECO:0000313" key="3">
    <source>
        <dbReference type="EMBL" id="PWK48251.1"/>
    </source>
</evidence>
<dbReference type="InterPro" id="IPR036890">
    <property type="entry name" value="HATPase_C_sf"/>
</dbReference>
<evidence type="ECO:0000313" key="4">
    <source>
        <dbReference type="Proteomes" id="UP000245697"/>
    </source>
</evidence>
<dbReference type="Pfam" id="PF13581">
    <property type="entry name" value="HATPase_c_2"/>
    <property type="match status" value="1"/>
</dbReference>
<keyword evidence="1" id="KW-0418">Kinase</keyword>
<reference evidence="3 4" key="1">
    <citation type="submission" date="2018-05" db="EMBL/GenBank/DDBJ databases">
        <title>Genomic Encyclopedia of Archaeal and Bacterial Type Strains, Phase II (KMG-II): from individual species to whole genera.</title>
        <authorList>
            <person name="Goeker M."/>
        </authorList>
    </citation>
    <scope>NUCLEOTIDE SEQUENCE [LARGE SCALE GENOMIC DNA]</scope>
    <source>
        <strain evidence="3 4">DSM 45184</strain>
    </source>
</reference>
<organism evidence="3 4">
    <name type="scientific">Actinoplanes xinjiangensis</name>
    <dbReference type="NCBI Taxonomy" id="512350"/>
    <lineage>
        <taxon>Bacteria</taxon>
        <taxon>Bacillati</taxon>
        <taxon>Actinomycetota</taxon>
        <taxon>Actinomycetes</taxon>
        <taxon>Micromonosporales</taxon>
        <taxon>Micromonosporaceae</taxon>
        <taxon>Actinoplanes</taxon>
    </lineage>
</organism>
<dbReference type="GO" id="GO:0004674">
    <property type="term" value="F:protein serine/threonine kinase activity"/>
    <property type="evidence" value="ECO:0007669"/>
    <property type="project" value="UniProtKB-KW"/>
</dbReference>
<dbReference type="PANTHER" id="PTHR35526:SF3">
    <property type="entry name" value="ANTI-SIGMA-F FACTOR RSBW"/>
    <property type="match status" value="1"/>
</dbReference>
<name>A0A316FH28_9ACTN</name>